<dbReference type="Pfam" id="PF00530">
    <property type="entry name" value="SRCR"/>
    <property type="match status" value="2"/>
</dbReference>
<dbReference type="PANTHER" id="PTHR48071">
    <property type="entry name" value="SRCR DOMAIN-CONTAINING PROTEIN"/>
    <property type="match status" value="1"/>
</dbReference>
<accession>A0A210PLV6</accession>
<name>A0A210PLV6_MIZYE</name>
<dbReference type="Gene3D" id="2.60.40.3210">
    <property type="entry name" value="Zona pellucida, ZP-N domain"/>
    <property type="match status" value="1"/>
</dbReference>
<dbReference type="OrthoDB" id="10063988at2759"/>
<evidence type="ECO:0000259" key="6">
    <source>
        <dbReference type="PROSITE" id="PS51034"/>
    </source>
</evidence>
<proteinExistence type="predicted"/>
<dbReference type="EMBL" id="NEDP02005589">
    <property type="protein sequence ID" value="OWF37447.1"/>
    <property type="molecule type" value="Genomic_DNA"/>
</dbReference>
<dbReference type="Proteomes" id="UP000242188">
    <property type="component" value="Unassembled WGS sequence"/>
</dbReference>
<dbReference type="Pfam" id="PF00100">
    <property type="entry name" value="Zona_pellucida"/>
    <property type="match status" value="1"/>
</dbReference>
<evidence type="ECO:0000256" key="1">
    <source>
        <dbReference type="ARBA" id="ARBA00022729"/>
    </source>
</evidence>
<dbReference type="InterPro" id="IPR055356">
    <property type="entry name" value="ZP-N"/>
</dbReference>
<dbReference type="InterPro" id="IPR042235">
    <property type="entry name" value="ZP-C_dom"/>
</dbReference>
<evidence type="ECO:0000256" key="2">
    <source>
        <dbReference type="ARBA" id="ARBA00023157"/>
    </source>
</evidence>
<feature type="disulfide bond" evidence="3">
    <location>
        <begin position="86"/>
        <end position="96"/>
    </location>
</feature>
<dbReference type="Gene3D" id="3.10.250.10">
    <property type="entry name" value="SRCR-like domain"/>
    <property type="match status" value="2"/>
</dbReference>
<dbReference type="SMART" id="SM00241">
    <property type="entry name" value="ZP"/>
    <property type="match status" value="1"/>
</dbReference>
<feature type="compositionally biased region" description="Basic and acidic residues" evidence="4">
    <location>
        <begin position="532"/>
        <end position="542"/>
    </location>
</feature>
<dbReference type="InterPro" id="IPR001190">
    <property type="entry name" value="SRCR"/>
</dbReference>
<dbReference type="InterPro" id="IPR036772">
    <property type="entry name" value="SRCR-like_dom_sf"/>
</dbReference>
<evidence type="ECO:0000313" key="8">
    <source>
        <dbReference type="Proteomes" id="UP000242188"/>
    </source>
</evidence>
<comment type="caution">
    <text evidence="3">Lacks conserved residue(s) required for the propagation of feature annotation.</text>
</comment>
<evidence type="ECO:0000256" key="4">
    <source>
        <dbReference type="SAM" id="MobiDB-lite"/>
    </source>
</evidence>
<dbReference type="Pfam" id="PF23344">
    <property type="entry name" value="ZP-N"/>
    <property type="match status" value="1"/>
</dbReference>
<dbReference type="SMART" id="SM00202">
    <property type="entry name" value="SR"/>
    <property type="match status" value="2"/>
</dbReference>
<feature type="compositionally biased region" description="Polar residues" evidence="4">
    <location>
        <begin position="608"/>
        <end position="639"/>
    </location>
</feature>
<feature type="domain" description="ZP" evidence="6">
    <location>
        <begin position="273"/>
        <end position="518"/>
    </location>
</feature>
<gene>
    <name evidence="7" type="ORF">KP79_PYT04711</name>
</gene>
<dbReference type="AlphaFoldDB" id="A0A210PLV6"/>
<dbReference type="InterPro" id="IPR055355">
    <property type="entry name" value="ZP-C"/>
</dbReference>
<dbReference type="STRING" id="6573.A0A210PLV6"/>
<dbReference type="FunFam" id="3.10.250.10:FF:000001">
    <property type="entry name" value="Lysyl oxidase 4 isoform X1"/>
    <property type="match status" value="2"/>
</dbReference>
<protein>
    <submittedName>
        <fullName evidence="7">Deleted in malignant brain tumors 1 protein</fullName>
    </submittedName>
</protein>
<evidence type="ECO:0000259" key="5">
    <source>
        <dbReference type="PROSITE" id="PS50287"/>
    </source>
</evidence>
<dbReference type="InterPro" id="IPR001507">
    <property type="entry name" value="ZP_dom"/>
</dbReference>
<feature type="region of interest" description="Disordered" evidence="4">
    <location>
        <begin position="565"/>
        <end position="658"/>
    </location>
</feature>
<dbReference type="PROSITE" id="PS51034">
    <property type="entry name" value="ZP_2"/>
    <property type="match status" value="1"/>
</dbReference>
<keyword evidence="1" id="KW-0732">Signal</keyword>
<sequence length="699" mass="76334">MTTGQSLGKIIVFQGIRLGGVNRTTQYEGRVEVKYNDTWGTVCLDNFENVEAVVVCRELKFGGGEAITDGRFGPGSGKIWLDNLNCDGTEQMLSVCQANNLGVHNCDQVNHTDDAGVICDNPSAVTPGPTTTRAPATAQPSNCSTNTNADNIRLIGPSDKTGVGFVEVKYNNTWGAVCDDHWDILDARVVCGSLCFNQTLALAGTSQTVDYVKSNVSSTFFLDDVKCDGTESDIFSCQHNPVGVHNCQSGEYASVTCVPINHTGSEAPEPLLSCSDEKFTASFSRDYDPYLMHRHLTISKPSNPCNVQFQNNSAYIIMMIPFTDCGTTLTTNETHIFYTNTIHYNFTTRLGVITRKNSYIVELQCAFPRNQSNSDNIYIPVTQLVTQTAPGTFSVGMVMYGDDNFQDPLTVTPELTLNQPLSVSLTLNASLPRLKLVLRSCFATPTGSWTDKINHFLFENSCPNDTTVALVPWNETVEGFRFRVFRFIGHDNVYLHCTSTVCEINEKSDICDRSCGATTPTPPTGRRRRSVRHDERTKRNSDHTMLYTKSDKITVLDDNDEAVIERLPPSASTSATVYSTPKPTTVSQLPTPAPTTQKPGSTAKVRVTSDTPTNTQGQVKVTPTTDEPSRTKTPTTQKPTDGGQGVQEPPSNRDGALSSDGRLTEILEDFVSPSSASQMMGSLVLVLATVALMTRNWIG</sequence>
<feature type="domain" description="SRCR" evidence="5">
    <location>
        <begin position="152"/>
        <end position="258"/>
    </location>
</feature>
<dbReference type="SUPFAM" id="SSF56487">
    <property type="entry name" value="SRCR-like"/>
    <property type="match status" value="2"/>
</dbReference>
<evidence type="ECO:0000313" key="7">
    <source>
        <dbReference type="EMBL" id="OWF37447.1"/>
    </source>
</evidence>
<dbReference type="Gene3D" id="2.60.40.4100">
    <property type="entry name" value="Zona pellucida, ZP-C domain"/>
    <property type="match status" value="1"/>
</dbReference>
<keyword evidence="8" id="KW-1185">Reference proteome</keyword>
<dbReference type="PRINTS" id="PR00258">
    <property type="entry name" value="SPERACTRCPTR"/>
</dbReference>
<keyword evidence="2 3" id="KW-1015">Disulfide bond</keyword>
<feature type="compositionally biased region" description="Polar residues" evidence="4">
    <location>
        <begin position="570"/>
        <end position="600"/>
    </location>
</feature>
<organism evidence="7 8">
    <name type="scientific">Mizuhopecten yessoensis</name>
    <name type="common">Japanese scallop</name>
    <name type="synonym">Patinopecten yessoensis</name>
    <dbReference type="NCBI Taxonomy" id="6573"/>
    <lineage>
        <taxon>Eukaryota</taxon>
        <taxon>Metazoa</taxon>
        <taxon>Spiralia</taxon>
        <taxon>Lophotrochozoa</taxon>
        <taxon>Mollusca</taxon>
        <taxon>Bivalvia</taxon>
        <taxon>Autobranchia</taxon>
        <taxon>Pteriomorphia</taxon>
        <taxon>Pectinida</taxon>
        <taxon>Pectinoidea</taxon>
        <taxon>Pectinidae</taxon>
        <taxon>Mizuhopecten</taxon>
    </lineage>
</organism>
<feature type="disulfide bond" evidence="3">
    <location>
        <begin position="227"/>
        <end position="237"/>
    </location>
</feature>
<dbReference type="GO" id="GO:0016020">
    <property type="term" value="C:membrane"/>
    <property type="evidence" value="ECO:0007669"/>
    <property type="project" value="InterPro"/>
</dbReference>
<comment type="caution">
    <text evidence="7">The sequence shown here is derived from an EMBL/GenBank/DDBJ whole genome shotgun (WGS) entry which is preliminary data.</text>
</comment>
<dbReference type="PROSITE" id="PS50287">
    <property type="entry name" value="SRCR_2"/>
    <property type="match status" value="2"/>
</dbReference>
<dbReference type="PANTHER" id="PTHR48071:SF18">
    <property type="entry name" value="DELETED IN MALIGNANT BRAIN TUMORS 1 PROTEIN-RELATED"/>
    <property type="match status" value="1"/>
</dbReference>
<evidence type="ECO:0000256" key="3">
    <source>
        <dbReference type="PROSITE-ProRule" id="PRU00196"/>
    </source>
</evidence>
<reference evidence="7 8" key="1">
    <citation type="journal article" date="2017" name="Nat. Ecol. Evol.">
        <title>Scallop genome provides insights into evolution of bilaterian karyotype and development.</title>
        <authorList>
            <person name="Wang S."/>
            <person name="Zhang J."/>
            <person name="Jiao W."/>
            <person name="Li J."/>
            <person name="Xun X."/>
            <person name="Sun Y."/>
            <person name="Guo X."/>
            <person name="Huan P."/>
            <person name="Dong B."/>
            <person name="Zhang L."/>
            <person name="Hu X."/>
            <person name="Sun X."/>
            <person name="Wang J."/>
            <person name="Zhao C."/>
            <person name="Wang Y."/>
            <person name="Wang D."/>
            <person name="Huang X."/>
            <person name="Wang R."/>
            <person name="Lv J."/>
            <person name="Li Y."/>
            <person name="Zhang Z."/>
            <person name="Liu B."/>
            <person name="Lu W."/>
            <person name="Hui Y."/>
            <person name="Liang J."/>
            <person name="Zhou Z."/>
            <person name="Hou R."/>
            <person name="Li X."/>
            <person name="Liu Y."/>
            <person name="Li H."/>
            <person name="Ning X."/>
            <person name="Lin Y."/>
            <person name="Zhao L."/>
            <person name="Xing Q."/>
            <person name="Dou J."/>
            <person name="Li Y."/>
            <person name="Mao J."/>
            <person name="Guo H."/>
            <person name="Dou H."/>
            <person name="Li T."/>
            <person name="Mu C."/>
            <person name="Jiang W."/>
            <person name="Fu Q."/>
            <person name="Fu X."/>
            <person name="Miao Y."/>
            <person name="Liu J."/>
            <person name="Yu Q."/>
            <person name="Li R."/>
            <person name="Liao H."/>
            <person name="Li X."/>
            <person name="Kong Y."/>
            <person name="Jiang Z."/>
            <person name="Chourrout D."/>
            <person name="Li R."/>
            <person name="Bao Z."/>
        </authorList>
    </citation>
    <scope>NUCLEOTIDE SEQUENCE [LARGE SCALE GENOMIC DNA]</scope>
    <source>
        <strain evidence="7 8">PY_sf001</strain>
    </source>
</reference>
<feature type="domain" description="SRCR" evidence="5">
    <location>
        <begin position="16"/>
        <end position="120"/>
    </location>
</feature>
<feature type="region of interest" description="Disordered" evidence="4">
    <location>
        <begin position="513"/>
        <end position="544"/>
    </location>
</feature>